<sequence length="68" mass="7808">MRNRLRFVRQRHADDLYQVLKDLTAMAKLAAPITALNTYQAAVRNADELLNKIDEESKEDPGNEEQAH</sequence>
<dbReference type="KEGG" id="msq:BKP64_10795"/>
<protein>
    <submittedName>
        <fullName evidence="1">Uncharacterized protein</fullName>
    </submittedName>
</protein>
<dbReference type="OrthoDB" id="6371257at2"/>
<keyword evidence="2" id="KW-1185">Reference proteome</keyword>
<evidence type="ECO:0000313" key="2">
    <source>
        <dbReference type="Proteomes" id="UP000177445"/>
    </source>
</evidence>
<dbReference type="STRING" id="1874317.BKP64_10795"/>
<organism evidence="1 2">
    <name type="scientific">Marinobacter salinus</name>
    <dbReference type="NCBI Taxonomy" id="1874317"/>
    <lineage>
        <taxon>Bacteria</taxon>
        <taxon>Pseudomonadati</taxon>
        <taxon>Pseudomonadota</taxon>
        <taxon>Gammaproteobacteria</taxon>
        <taxon>Pseudomonadales</taxon>
        <taxon>Marinobacteraceae</taxon>
        <taxon>Marinobacter</taxon>
    </lineage>
</organism>
<name>A0A1D9GM90_9GAMM</name>
<dbReference type="RefSeq" id="WP_070969666.1">
    <property type="nucleotide sequence ID" value="NZ_CP017715.1"/>
</dbReference>
<gene>
    <name evidence="1" type="ORF">BKP64_10795</name>
</gene>
<evidence type="ECO:0000313" key="1">
    <source>
        <dbReference type="EMBL" id="AOY88615.1"/>
    </source>
</evidence>
<dbReference type="Proteomes" id="UP000177445">
    <property type="component" value="Chromosome"/>
</dbReference>
<proteinExistence type="predicted"/>
<dbReference type="AlphaFoldDB" id="A0A1D9GM90"/>
<dbReference type="EMBL" id="CP017715">
    <property type="protein sequence ID" value="AOY88615.1"/>
    <property type="molecule type" value="Genomic_DNA"/>
</dbReference>
<accession>A0A1D9GM90</accession>
<reference evidence="1 2" key="1">
    <citation type="submission" date="2016-10" db="EMBL/GenBank/DDBJ databases">
        <title>Marinobacter salinus sp. nov., a moderately halophilic bacterium isolated from a tidal flat environment.</title>
        <authorList>
            <person name="Park S.-J."/>
        </authorList>
    </citation>
    <scope>NUCLEOTIDE SEQUENCE [LARGE SCALE GENOMIC DNA]</scope>
    <source>
        <strain evidence="1 2">Hb8</strain>
    </source>
</reference>